<organism evidence="6 7">
    <name type="scientific">Devosia salina</name>
    <dbReference type="NCBI Taxonomy" id="2860336"/>
    <lineage>
        <taxon>Bacteria</taxon>
        <taxon>Pseudomonadati</taxon>
        <taxon>Pseudomonadota</taxon>
        <taxon>Alphaproteobacteria</taxon>
        <taxon>Hyphomicrobiales</taxon>
        <taxon>Devosiaceae</taxon>
        <taxon>Devosia</taxon>
    </lineage>
</organism>
<dbReference type="Proteomes" id="UP000825799">
    <property type="component" value="Chromosome"/>
</dbReference>
<comment type="subcellular location">
    <subcellularLocation>
        <location evidence="1">Membrane</location>
    </subcellularLocation>
</comment>
<protein>
    <submittedName>
        <fullName evidence="6">Autotransporter assembly complex protein TamA</fullName>
    </submittedName>
</protein>
<evidence type="ECO:0000256" key="4">
    <source>
        <dbReference type="SAM" id="Phobius"/>
    </source>
</evidence>
<keyword evidence="2" id="KW-1134">Transmembrane beta strand</keyword>
<keyword evidence="7" id="KW-1185">Reference proteome</keyword>
<feature type="transmembrane region" description="Helical" evidence="4">
    <location>
        <begin position="26"/>
        <end position="48"/>
    </location>
</feature>
<sequence>MRQYRVQPGLVECVKGRDRPLQSARLVTSIGALSIALAVSAGLVMPAAGFELFGMKFFEDQSEVDADAVIVDPQPYFVTFTSSEGGAVEAALRNASALLADEAEPASGAAGLIAKARGDYRRLLAALYGEGRYGGAVSIRIGGVEAANLPPDSDLPDPVDVTIAVTAGPEFTFANVSIVNQAPPTADPADQVDLPVLRGFGVGEVARSAVILRAEQLALEAWRQQGYAKAEIVSRDVVADHATNTVDATITVNPGRLAAFGPVRVTGTTRMNPEFVAQQTGLAVGEEYDPDELERAQKRLDRLEVFRSARLQAAEDIGSDGLLPYDLIVEELPGRRFGVGATYSTIDGLGLEGYHLWRNLFGQAERLRLDARIASIGWPVDTAQFDYFVGGTFTKPGFYHPDVDLVATVSAERTIYPEYTETSAGGRVGLSWFYSDQLTFEGGASFEVARFDDDFGTRDFQTVGLYAGLVYDGRDSSVDPTEGWYAAANVEPYFDLLGGTPGARLVVEGRTYFGFGENDPFVLAGRLKGGAVFGPALVDIPPDKLFFAGGGGSVRGYAFKSIGVDDGSGTITGGRYLLEASLEARAKVTNDIGVVGFLDGGYVAADVFPGLDDLRLGAGVGLRYYTGLGPLRLDVAVPLNKRASDPDYAIYAGIGQAF</sequence>
<dbReference type="InterPro" id="IPR039910">
    <property type="entry name" value="D15-like"/>
</dbReference>
<evidence type="ECO:0000256" key="2">
    <source>
        <dbReference type="ARBA" id="ARBA00022452"/>
    </source>
</evidence>
<dbReference type="EMBL" id="CP080590">
    <property type="protein sequence ID" value="QYO75961.1"/>
    <property type="molecule type" value="Genomic_DNA"/>
</dbReference>
<dbReference type="PANTHER" id="PTHR12815:SF42">
    <property type="entry name" value="BACTERIAL SURFACE ANTIGEN (D15) DOMAIN-CONTAINING PROTEIN"/>
    <property type="match status" value="1"/>
</dbReference>
<reference evidence="6 7" key="1">
    <citation type="submission" date="2021-08" db="EMBL/GenBank/DDBJ databases">
        <title>Devosia salina sp. nov., isolated from the South China Sea sediment.</title>
        <authorList>
            <person name="Zhou Z."/>
        </authorList>
    </citation>
    <scope>NUCLEOTIDE SEQUENCE [LARGE SCALE GENOMIC DNA]</scope>
    <source>
        <strain evidence="6 7">SCS-3</strain>
    </source>
</reference>
<evidence type="ECO:0000313" key="7">
    <source>
        <dbReference type="Proteomes" id="UP000825799"/>
    </source>
</evidence>
<accession>A0ABX8WDA2</accession>
<evidence type="ECO:0000256" key="3">
    <source>
        <dbReference type="ARBA" id="ARBA00023136"/>
    </source>
</evidence>
<gene>
    <name evidence="6" type="ORF">K1X15_15195</name>
</gene>
<dbReference type="Gene3D" id="3.10.20.310">
    <property type="entry name" value="membrane protein fhac"/>
    <property type="match status" value="1"/>
</dbReference>
<feature type="domain" description="Bacterial surface antigen (D15)" evidence="5">
    <location>
        <begin position="359"/>
        <end position="658"/>
    </location>
</feature>
<evidence type="ECO:0000259" key="5">
    <source>
        <dbReference type="Pfam" id="PF01103"/>
    </source>
</evidence>
<dbReference type="Pfam" id="PF01103">
    <property type="entry name" value="Omp85"/>
    <property type="match status" value="1"/>
</dbReference>
<keyword evidence="3 4" id="KW-0472">Membrane</keyword>
<dbReference type="Gene3D" id="2.40.160.50">
    <property type="entry name" value="membrane protein fhac: a member of the omp85/tpsb transporter family"/>
    <property type="match status" value="1"/>
</dbReference>
<evidence type="ECO:0000256" key="1">
    <source>
        <dbReference type="ARBA" id="ARBA00004370"/>
    </source>
</evidence>
<keyword evidence="4" id="KW-0812">Transmembrane</keyword>
<keyword evidence="4" id="KW-1133">Transmembrane helix</keyword>
<evidence type="ECO:0000313" key="6">
    <source>
        <dbReference type="EMBL" id="QYO75961.1"/>
    </source>
</evidence>
<dbReference type="InterPro" id="IPR000184">
    <property type="entry name" value="Bac_surfAg_D15"/>
</dbReference>
<dbReference type="PANTHER" id="PTHR12815">
    <property type="entry name" value="SORTING AND ASSEMBLY MACHINERY SAMM50 PROTEIN FAMILY MEMBER"/>
    <property type="match status" value="1"/>
</dbReference>
<name>A0ABX8WDA2_9HYPH</name>
<proteinExistence type="predicted"/>